<gene>
    <name evidence="2" type="ORF">BO71DRAFT_115519</name>
</gene>
<proteinExistence type="predicted"/>
<organism evidence="2 3">
    <name type="scientific">Aspergillus ellipticus CBS 707.79</name>
    <dbReference type="NCBI Taxonomy" id="1448320"/>
    <lineage>
        <taxon>Eukaryota</taxon>
        <taxon>Fungi</taxon>
        <taxon>Dikarya</taxon>
        <taxon>Ascomycota</taxon>
        <taxon>Pezizomycotina</taxon>
        <taxon>Eurotiomycetes</taxon>
        <taxon>Eurotiomycetidae</taxon>
        <taxon>Eurotiales</taxon>
        <taxon>Aspergillaceae</taxon>
        <taxon>Aspergillus</taxon>
        <taxon>Aspergillus subgen. Circumdati</taxon>
    </lineage>
</organism>
<name>A0A319EZX2_9EURO</name>
<evidence type="ECO:0000256" key="1">
    <source>
        <dbReference type="SAM" id="MobiDB-lite"/>
    </source>
</evidence>
<dbReference type="VEuPathDB" id="FungiDB:BO71DRAFT_115519"/>
<evidence type="ECO:0000313" key="3">
    <source>
        <dbReference type="Proteomes" id="UP000247810"/>
    </source>
</evidence>
<evidence type="ECO:0000313" key="2">
    <source>
        <dbReference type="EMBL" id="PYH97682.1"/>
    </source>
</evidence>
<feature type="region of interest" description="Disordered" evidence="1">
    <location>
        <begin position="1"/>
        <end position="43"/>
    </location>
</feature>
<dbReference type="EMBL" id="KZ825821">
    <property type="protein sequence ID" value="PYH97682.1"/>
    <property type="molecule type" value="Genomic_DNA"/>
</dbReference>
<accession>A0A319EZX2</accession>
<keyword evidence="3" id="KW-1185">Reference proteome</keyword>
<protein>
    <submittedName>
        <fullName evidence="2">Uncharacterized protein</fullName>
    </submittedName>
</protein>
<dbReference type="AlphaFoldDB" id="A0A319EZX2"/>
<feature type="non-terminal residue" evidence="2">
    <location>
        <position position="1"/>
    </location>
</feature>
<dbReference type="OrthoDB" id="10268306at2759"/>
<dbReference type="Proteomes" id="UP000247810">
    <property type="component" value="Unassembled WGS sequence"/>
</dbReference>
<feature type="compositionally biased region" description="Basic residues" evidence="1">
    <location>
        <begin position="1"/>
        <end position="11"/>
    </location>
</feature>
<sequence>AGPSGRQKRKTVGSSASKRHETQGASPTAGGKRKGGKIRDGDTQRTQQLVLWVDWVPGYDAGITGRYSGYGGLMATTIAYYCCCPNLKVFHVP</sequence>
<reference evidence="2 3" key="1">
    <citation type="submission" date="2018-02" db="EMBL/GenBank/DDBJ databases">
        <title>The genomes of Aspergillus section Nigri reveals drivers in fungal speciation.</title>
        <authorList>
            <consortium name="DOE Joint Genome Institute"/>
            <person name="Vesth T.C."/>
            <person name="Nybo J."/>
            <person name="Theobald S."/>
            <person name="Brandl J."/>
            <person name="Frisvad J.C."/>
            <person name="Nielsen K.F."/>
            <person name="Lyhne E.K."/>
            <person name="Kogle M.E."/>
            <person name="Kuo A."/>
            <person name="Riley R."/>
            <person name="Clum A."/>
            <person name="Nolan M."/>
            <person name="Lipzen A."/>
            <person name="Salamov A."/>
            <person name="Henrissat B."/>
            <person name="Wiebenga A."/>
            <person name="De vries R.P."/>
            <person name="Grigoriev I.V."/>
            <person name="Mortensen U.H."/>
            <person name="Andersen M.R."/>
            <person name="Baker S.E."/>
        </authorList>
    </citation>
    <scope>NUCLEOTIDE SEQUENCE [LARGE SCALE GENOMIC DNA]</scope>
    <source>
        <strain evidence="2 3">CBS 707.79</strain>
    </source>
</reference>